<dbReference type="SUPFAM" id="SSF52218">
    <property type="entry name" value="Flavoproteins"/>
    <property type="match status" value="1"/>
</dbReference>
<evidence type="ECO:0000313" key="4">
    <source>
        <dbReference type="EMBL" id="MBE1426156.1"/>
    </source>
</evidence>
<reference evidence="4 5" key="1">
    <citation type="submission" date="2020-10" db="EMBL/GenBank/DDBJ databases">
        <title>Genomic Encyclopedia of Type Strains, Phase IV (KMG-IV): sequencing the most valuable type-strain genomes for metagenomic binning, comparative biology and taxonomic classification.</title>
        <authorList>
            <person name="Goeker M."/>
        </authorList>
    </citation>
    <scope>NUCLEOTIDE SEQUENCE [LARGE SCALE GENOMIC DNA]</scope>
    <source>
        <strain evidence="4 5">DSM 4194</strain>
    </source>
</reference>
<organism evidence="4 5">
    <name type="scientific">Desulfomicrobium macestii</name>
    <dbReference type="NCBI Taxonomy" id="90731"/>
    <lineage>
        <taxon>Bacteria</taxon>
        <taxon>Pseudomonadati</taxon>
        <taxon>Thermodesulfobacteriota</taxon>
        <taxon>Desulfovibrionia</taxon>
        <taxon>Desulfovibrionales</taxon>
        <taxon>Desulfomicrobiaceae</taxon>
        <taxon>Desulfomicrobium</taxon>
    </lineage>
</organism>
<keyword evidence="2" id="KW-0288">FMN</keyword>
<proteinExistence type="predicted"/>
<dbReference type="InterPro" id="IPR051796">
    <property type="entry name" value="ISF_SsuE-like"/>
</dbReference>
<dbReference type="Proteomes" id="UP000639010">
    <property type="component" value="Unassembled WGS sequence"/>
</dbReference>
<dbReference type="RefSeq" id="WP_192624194.1">
    <property type="nucleotide sequence ID" value="NZ_JADBGG010000022.1"/>
</dbReference>
<dbReference type="InterPro" id="IPR005025">
    <property type="entry name" value="FMN_Rdtase-like_dom"/>
</dbReference>
<dbReference type="PANTHER" id="PTHR43278:SF4">
    <property type="entry name" value="NAD(P)H-DEPENDENT FMN-CONTAINING OXIDOREDUCTASE YWQN-RELATED"/>
    <property type="match status" value="1"/>
</dbReference>
<evidence type="ECO:0000256" key="1">
    <source>
        <dbReference type="ARBA" id="ARBA00022630"/>
    </source>
</evidence>
<sequence>MNAREHLISKGTDLTPPQARILGIGGSPRKGGNSDTLLRSMIDGARKHKVETHGIHLRDVSFQGCVGCEKCRKDKICTGLTDGMSFLYPDILESRGLILVSPTHNYNITAWMKAFIDRMYCFYNFNRECPRGWSSRLSGQGRKAVIGAICEQVDERDMGFTVDAMRLPLEALGYEVIGVMPVFRVFEKGKVKEDGEALIRAERLGSELADALLS</sequence>
<keyword evidence="1" id="KW-0285">Flavoprotein</keyword>
<comment type="caution">
    <text evidence="4">The sequence shown here is derived from an EMBL/GenBank/DDBJ whole genome shotgun (WGS) entry which is preliminary data.</text>
</comment>
<name>A0ABR9H615_9BACT</name>
<dbReference type="EMBL" id="JADBGG010000022">
    <property type="protein sequence ID" value="MBE1426156.1"/>
    <property type="molecule type" value="Genomic_DNA"/>
</dbReference>
<dbReference type="Pfam" id="PF03358">
    <property type="entry name" value="FMN_red"/>
    <property type="match status" value="1"/>
</dbReference>
<dbReference type="PANTHER" id="PTHR43278">
    <property type="entry name" value="NAD(P)H-DEPENDENT FMN-CONTAINING OXIDOREDUCTASE YWQN-RELATED"/>
    <property type="match status" value="1"/>
</dbReference>
<evidence type="ECO:0000259" key="3">
    <source>
        <dbReference type="Pfam" id="PF03358"/>
    </source>
</evidence>
<evidence type="ECO:0000313" key="5">
    <source>
        <dbReference type="Proteomes" id="UP000639010"/>
    </source>
</evidence>
<feature type="domain" description="NADPH-dependent FMN reductase-like" evidence="3">
    <location>
        <begin position="20"/>
        <end position="121"/>
    </location>
</feature>
<accession>A0ABR9H615</accession>
<keyword evidence="5" id="KW-1185">Reference proteome</keyword>
<gene>
    <name evidence="4" type="ORF">H4684_002818</name>
</gene>
<dbReference type="InterPro" id="IPR029039">
    <property type="entry name" value="Flavoprotein-like_sf"/>
</dbReference>
<evidence type="ECO:0000256" key="2">
    <source>
        <dbReference type="ARBA" id="ARBA00022643"/>
    </source>
</evidence>
<dbReference type="Gene3D" id="3.40.50.360">
    <property type="match status" value="1"/>
</dbReference>
<protein>
    <submittedName>
        <fullName evidence="4">Multimeric flavodoxin WrbA</fullName>
    </submittedName>
</protein>